<accession>A0A3B1AL37</accession>
<evidence type="ECO:0000256" key="5">
    <source>
        <dbReference type="ARBA" id="ARBA00023027"/>
    </source>
</evidence>
<dbReference type="PANTHER" id="PTHR46091:SF3">
    <property type="entry name" value="AMINE OXIDASE DOMAIN-CONTAINING PROTEIN"/>
    <property type="match status" value="1"/>
</dbReference>
<dbReference type="GO" id="GO:0016491">
    <property type="term" value="F:oxidoreductase activity"/>
    <property type="evidence" value="ECO:0007669"/>
    <property type="project" value="InterPro"/>
</dbReference>
<keyword evidence="2" id="KW-0732">Signal</keyword>
<dbReference type="Gene3D" id="3.50.50.60">
    <property type="entry name" value="FAD/NAD(P)-binding domain"/>
    <property type="match status" value="2"/>
</dbReference>
<name>A0A3B1AL37_9ZZZZ</name>
<dbReference type="Pfam" id="PF01593">
    <property type="entry name" value="Amino_oxidase"/>
    <property type="match status" value="1"/>
</dbReference>
<organism evidence="7">
    <name type="scientific">hydrothermal vent metagenome</name>
    <dbReference type="NCBI Taxonomy" id="652676"/>
    <lineage>
        <taxon>unclassified sequences</taxon>
        <taxon>metagenomes</taxon>
        <taxon>ecological metagenomes</taxon>
    </lineage>
</organism>
<evidence type="ECO:0000256" key="1">
    <source>
        <dbReference type="ARBA" id="ARBA00022630"/>
    </source>
</evidence>
<evidence type="ECO:0000256" key="3">
    <source>
        <dbReference type="ARBA" id="ARBA00022827"/>
    </source>
</evidence>
<dbReference type="InterPro" id="IPR002937">
    <property type="entry name" value="Amino_oxidase"/>
</dbReference>
<dbReference type="InterPro" id="IPR052206">
    <property type="entry name" value="Retinol_saturase"/>
</dbReference>
<evidence type="ECO:0000259" key="6">
    <source>
        <dbReference type="Pfam" id="PF01593"/>
    </source>
</evidence>
<dbReference type="InterPro" id="IPR036188">
    <property type="entry name" value="FAD/NAD-bd_sf"/>
</dbReference>
<keyword evidence="5" id="KW-0520">NAD</keyword>
<gene>
    <name evidence="7" type="ORF">MNBD_GAMMA21-2979</name>
</gene>
<dbReference type="PANTHER" id="PTHR46091">
    <property type="entry name" value="BLR7054 PROTEIN"/>
    <property type="match status" value="1"/>
</dbReference>
<evidence type="ECO:0000256" key="2">
    <source>
        <dbReference type="ARBA" id="ARBA00022729"/>
    </source>
</evidence>
<dbReference type="AlphaFoldDB" id="A0A3B1AL37"/>
<keyword evidence="1" id="KW-0285">Flavoprotein</keyword>
<dbReference type="SUPFAM" id="SSF51905">
    <property type="entry name" value="FAD/NAD(P)-binding domain"/>
    <property type="match status" value="1"/>
</dbReference>
<dbReference type="EMBL" id="UOFR01000029">
    <property type="protein sequence ID" value="VAW94594.1"/>
    <property type="molecule type" value="Genomic_DNA"/>
</dbReference>
<protein>
    <recommendedName>
        <fullName evidence="6">Amine oxidase domain-containing protein</fullName>
    </recommendedName>
</protein>
<sequence length="529" mass="58594">MELDADIIVIGSGAGGLSAALPLAQAGEKVIVIEQHTVPGGLCHSFRKNGYRFSPGIHYVGQLGEGGALRHIYEGLGVAEDLVFFEMNPDGYEHIQIGSHFMDIPSGQQATIERFRQRFPADTSGIEDYFSLVDKITQQLPVISETRSLKDFLMVPFRTRDMGRYGLFSLKRTLDDRMSNPVLKAFLSIQCGDHGLPPSRTPFALHAAVTGHYLEGGYYPKGGGRAIPRAFVRALRKNQGQILLSTSVQKIIIEKYKKGYQAVGVRLADGTELRAKKIISNASPKITYEQLIGREFLSKKLLRKLDQFTYTTAAVVLYIATDLDLAGMNLDSGNYWYTGYDDVEEYYRKAQHPDVAEADECPGIFFGISSMKDPTSFRNGHHIIEAVSFISYDVFRPWQHTSFDNRPEEYHALKRKLTASMLKAIEHIIPGISDHLVYCDLSTPLTNDHYVKSTNGSCYGTEKTLRQFGPFSFSGRAEIKNLFLCGASTTAHGLSGATSSGLGVASTILCCRPSELMKNMGQTLKVIKN</sequence>
<keyword evidence="3" id="KW-0274">FAD</keyword>
<evidence type="ECO:0000313" key="7">
    <source>
        <dbReference type="EMBL" id="VAW94594.1"/>
    </source>
</evidence>
<reference evidence="7" key="1">
    <citation type="submission" date="2018-06" db="EMBL/GenBank/DDBJ databases">
        <authorList>
            <person name="Zhirakovskaya E."/>
        </authorList>
    </citation>
    <scope>NUCLEOTIDE SEQUENCE</scope>
</reference>
<feature type="domain" description="Amine oxidase" evidence="6">
    <location>
        <begin position="15"/>
        <end position="509"/>
    </location>
</feature>
<proteinExistence type="predicted"/>
<evidence type="ECO:0000256" key="4">
    <source>
        <dbReference type="ARBA" id="ARBA00022857"/>
    </source>
</evidence>
<keyword evidence="4" id="KW-0521">NADP</keyword>